<dbReference type="InterPro" id="IPR013783">
    <property type="entry name" value="Ig-like_fold"/>
</dbReference>
<dbReference type="Pfam" id="PF13927">
    <property type="entry name" value="Ig_3"/>
    <property type="match status" value="2"/>
</dbReference>
<accession>A0A7R9CZV9</accession>
<dbReference type="SUPFAM" id="SSF48726">
    <property type="entry name" value="Immunoglobulin"/>
    <property type="match status" value="3"/>
</dbReference>
<feature type="domain" description="Ig-like" evidence="7">
    <location>
        <begin position="160"/>
        <end position="244"/>
    </location>
</feature>
<dbReference type="Pfam" id="PF07679">
    <property type="entry name" value="I-set"/>
    <property type="match status" value="1"/>
</dbReference>
<dbReference type="SUPFAM" id="SSF49265">
    <property type="entry name" value="Fibronectin type III"/>
    <property type="match status" value="3"/>
</dbReference>
<keyword evidence="6" id="KW-0472">Membrane</keyword>
<dbReference type="InterPro" id="IPR003599">
    <property type="entry name" value="Ig_sub"/>
</dbReference>
<dbReference type="PROSITE" id="PS50835">
    <property type="entry name" value="IG_LIKE"/>
    <property type="match status" value="3"/>
</dbReference>
<evidence type="ECO:0000256" key="2">
    <source>
        <dbReference type="ARBA" id="ARBA00022729"/>
    </source>
</evidence>
<dbReference type="AlphaFoldDB" id="A0A7R9CZV9"/>
<feature type="transmembrane region" description="Helical" evidence="6">
    <location>
        <begin position="881"/>
        <end position="904"/>
    </location>
</feature>
<dbReference type="PANTHER" id="PTHR44170">
    <property type="entry name" value="PROTEIN SIDEKICK"/>
    <property type="match status" value="1"/>
</dbReference>
<dbReference type="EMBL" id="OC319482">
    <property type="protein sequence ID" value="CAD7405553.1"/>
    <property type="molecule type" value="Genomic_DNA"/>
</dbReference>
<feature type="domain" description="Fibronectin type-III" evidence="8">
    <location>
        <begin position="439"/>
        <end position="537"/>
    </location>
</feature>
<dbReference type="SMART" id="SM00408">
    <property type="entry name" value="IGc2"/>
    <property type="match status" value="3"/>
</dbReference>
<sequence length="1125" mass="123927">MGQSRYSFSSIQGVGDTRLDDTVTAWAKALAHDFTESPADTLAQQDDTVHFMCQIESVPNAHISWHRNDDPLPQNNRQVNNKTHSVLFKMSENKCLTFTWGWIQLQYFPLESGVLYLTRIKPSDDGLYRCTAHNLATKKTRISGEGSLQVTLQTPEHRPPEFLSSWEVHSVPRGGNKTLHCVASGNPAPTLSWTFGEPPKPVFEKSIGVSRVMFANVTVDQSGVYTCIASNMAANGTVVSINQTFPLEVLVPPKFISTPVSQVYPAAKTVRFNCTAQGRPVPKIIWYKDGRRLQINGRIKQNTRQLVLSTTVSADSGVYQCTAVNPLGEVSTAARLVVMSSQYQPDPPGGLSCRSLSSSQVLLQWEKPSPKAKEVQAYTYHYLPTDGGEERQDVSVNTSLVVDKLKPFTNYTFYVRGYSMRSASDASQRVVCETQEGVPLGAPTVQLEPTSPTTLNVSWGPLPSKKAQGLVTKYKIQWRRKGHSSSHVELVKGDAVEYIVTGLLPGKKYDVRVLAATEKGWPDVPDEQLVWTTVEMPSSGQQNVPLAPIVHLTVINSTSIEVTWSLPPDNEYKPSGYKLYYRKPDGPQVGPILVGHDVTQYLLTRLDPQTWYEVMVLGISDKGDGEPGTQSILTLPLPGQQRVNSTGHLVGMLLPPSDLEAEPTSSTSINLTWTPATPGPLASYYTVSFSLVLGSSNASTDNYVRSTSHSVEINELKPHTLYEFKVRTHDQNNSHGPYSHSVECRTLEDVPGLITNVQWKPMNQTCVKVTWKYSNSDIKDYEVAVSSDPGLSVAEWRVVSVPAGRNSHELCDLSTNLHYFLKLRAITRTGEGHYTESLIITIPVGVAPVAPPLETGHHQGALRGVVSVSGALRGVVSVSGLLIGLIVAVLCFCLLGVVVAYIWWRRCKLRQPSPEAHNTNGNGYYRDWERPRTEGHEMDYYCPSGATLDANLSSNDAHLDTKGGYPNGHANGLNYPLLSNGKVGALPQVVRDKTNVHITENPQKEWLPNEENNIVTTQSPDLGFIRSELIKEECEMRKATSRSQNVPQNMKNSKLNATCYGGRMVQGVTLMLDLTADDGGFLSRLGVLSRSEAEVTTSLEERNREVVLKSEEDLNATHDTFLGST</sequence>
<dbReference type="InterPro" id="IPR003598">
    <property type="entry name" value="Ig_sub2"/>
</dbReference>
<dbReference type="InterPro" id="IPR007110">
    <property type="entry name" value="Ig-like_dom"/>
</dbReference>
<dbReference type="Gene3D" id="2.60.40.10">
    <property type="entry name" value="Immunoglobulins"/>
    <property type="match status" value="8"/>
</dbReference>
<dbReference type="InterPro" id="IPR036179">
    <property type="entry name" value="Ig-like_dom_sf"/>
</dbReference>
<feature type="domain" description="Fibronectin type-III" evidence="8">
    <location>
        <begin position="347"/>
        <end position="437"/>
    </location>
</feature>
<dbReference type="Pfam" id="PF00041">
    <property type="entry name" value="fn3"/>
    <property type="match status" value="5"/>
</dbReference>
<evidence type="ECO:0000256" key="1">
    <source>
        <dbReference type="ARBA" id="ARBA00009588"/>
    </source>
</evidence>
<feature type="domain" description="Ig-like" evidence="7">
    <location>
        <begin position="32"/>
        <end position="143"/>
    </location>
</feature>
<dbReference type="GO" id="GO:0098609">
    <property type="term" value="P:cell-cell adhesion"/>
    <property type="evidence" value="ECO:0007669"/>
    <property type="project" value="TreeGrafter"/>
</dbReference>
<keyword evidence="6" id="KW-1133">Transmembrane helix</keyword>
<dbReference type="SMART" id="SM00409">
    <property type="entry name" value="IG"/>
    <property type="match status" value="3"/>
</dbReference>
<feature type="domain" description="Ig-like" evidence="7">
    <location>
        <begin position="253"/>
        <end position="337"/>
    </location>
</feature>
<evidence type="ECO:0000256" key="3">
    <source>
        <dbReference type="ARBA" id="ARBA00022737"/>
    </source>
</evidence>
<reference evidence="9" key="1">
    <citation type="submission" date="2020-11" db="EMBL/GenBank/DDBJ databases">
        <authorList>
            <person name="Tran Van P."/>
        </authorList>
    </citation>
    <scope>NUCLEOTIDE SEQUENCE</scope>
</reference>
<keyword evidence="4" id="KW-1015">Disulfide bond</keyword>
<evidence type="ECO:0000256" key="4">
    <source>
        <dbReference type="ARBA" id="ARBA00023157"/>
    </source>
</evidence>
<comment type="similarity">
    <text evidence="1">Belongs to the immunoglobulin superfamily. DCC family.</text>
</comment>
<name>A0A7R9CZV9_TIMCR</name>
<dbReference type="SMART" id="SM00060">
    <property type="entry name" value="FN3"/>
    <property type="match status" value="5"/>
</dbReference>
<dbReference type="PROSITE" id="PS50853">
    <property type="entry name" value="FN3"/>
    <property type="match status" value="5"/>
</dbReference>
<feature type="domain" description="Fibronectin type-III" evidence="8">
    <location>
        <begin position="655"/>
        <end position="749"/>
    </location>
</feature>
<dbReference type="InterPro" id="IPR036116">
    <property type="entry name" value="FN3_sf"/>
</dbReference>
<dbReference type="GO" id="GO:0009653">
    <property type="term" value="P:anatomical structure morphogenesis"/>
    <property type="evidence" value="ECO:0007669"/>
    <property type="project" value="UniProtKB-ARBA"/>
</dbReference>
<evidence type="ECO:0000256" key="6">
    <source>
        <dbReference type="SAM" id="Phobius"/>
    </source>
</evidence>
<proteinExistence type="inferred from homology"/>
<feature type="domain" description="Fibronectin type-III" evidence="8">
    <location>
        <begin position="544"/>
        <end position="638"/>
    </location>
</feature>
<organism evidence="9">
    <name type="scientific">Timema cristinae</name>
    <name type="common">Walking stick</name>
    <dbReference type="NCBI Taxonomy" id="61476"/>
    <lineage>
        <taxon>Eukaryota</taxon>
        <taxon>Metazoa</taxon>
        <taxon>Ecdysozoa</taxon>
        <taxon>Arthropoda</taxon>
        <taxon>Hexapoda</taxon>
        <taxon>Insecta</taxon>
        <taxon>Pterygota</taxon>
        <taxon>Neoptera</taxon>
        <taxon>Polyneoptera</taxon>
        <taxon>Phasmatodea</taxon>
        <taxon>Timematodea</taxon>
        <taxon>Timematoidea</taxon>
        <taxon>Timematidae</taxon>
        <taxon>Timema</taxon>
    </lineage>
</organism>
<dbReference type="FunFam" id="2.60.40.10:FF:000299">
    <property type="entry name" value="protogenin isoform X2"/>
    <property type="match status" value="1"/>
</dbReference>
<evidence type="ECO:0000259" key="8">
    <source>
        <dbReference type="PROSITE" id="PS50853"/>
    </source>
</evidence>
<keyword evidence="6" id="KW-0812">Transmembrane</keyword>
<dbReference type="PANTHER" id="PTHR44170:SF43">
    <property type="entry name" value="MYOPALLADIN"/>
    <property type="match status" value="1"/>
</dbReference>
<keyword evidence="2" id="KW-0732">Signal</keyword>
<evidence type="ECO:0000259" key="7">
    <source>
        <dbReference type="PROSITE" id="PS50835"/>
    </source>
</evidence>
<keyword evidence="5" id="KW-0325">Glycoprotein</keyword>
<feature type="domain" description="Fibronectin type-III" evidence="8">
    <location>
        <begin position="753"/>
        <end position="845"/>
    </location>
</feature>
<dbReference type="CDD" id="cd00096">
    <property type="entry name" value="Ig"/>
    <property type="match status" value="1"/>
</dbReference>
<dbReference type="CDD" id="cd00063">
    <property type="entry name" value="FN3"/>
    <property type="match status" value="5"/>
</dbReference>
<evidence type="ECO:0000313" key="9">
    <source>
        <dbReference type="EMBL" id="CAD7405553.1"/>
    </source>
</evidence>
<evidence type="ECO:0000256" key="5">
    <source>
        <dbReference type="ARBA" id="ARBA00023180"/>
    </source>
</evidence>
<dbReference type="InterPro" id="IPR003961">
    <property type="entry name" value="FN3_dom"/>
</dbReference>
<gene>
    <name evidence="9" type="ORF">TCEB3V08_LOCUS8032</name>
</gene>
<dbReference type="InterPro" id="IPR013098">
    <property type="entry name" value="Ig_I-set"/>
</dbReference>
<protein>
    <submittedName>
        <fullName evidence="9">Uncharacterized protein</fullName>
    </submittedName>
</protein>
<dbReference type="GO" id="GO:0030154">
    <property type="term" value="P:cell differentiation"/>
    <property type="evidence" value="ECO:0007669"/>
    <property type="project" value="UniProtKB-ARBA"/>
</dbReference>
<keyword evidence="3" id="KW-0677">Repeat</keyword>